<dbReference type="EMBL" id="CZBU01000003">
    <property type="protein sequence ID" value="CUQ77596.1"/>
    <property type="molecule type" value="Genomic_DNA"/>
</dbReference>
<reference evidence="3 4" key="1">
    <citation type="submission" date="2015-09" db="EMBL/GenBank/DDBJ databases">
        <authorList>
            <consortium name="Pathogen Informatics"/>
        </authorList>
    </citation>
    <scope>NUCLEOTIDE SEQUENCE [LARGE SCALE GENOMIC DNA]</scope>
    <source>
        <strain evidence="3 4">2789STDY5834875</strain>
    </source>
</reference>
<feature type="transmembrane region" description="Helical" evidence="1">
    <location>
        <begin position="128"/>
        <end position="148"/>
    </location>
</feature>
<dbReference type="PANTHER" id="PTHR36834">
    <property type="entry name" value="MEMBRANE PROTEIN-RELATED"/>
    <property type="match status" value="1"/>
</dbReference>
<evidence type="ECO:0000256" key="1">
    <source>
        <dbReference type="SAM" id="Phobius"/>
    </source>
</evidence>
<evidence type="ECO:0000313" key="4">
    <source>
        <dbReference type="Proteomes" id="UP000095621"/>
    </source>
</evidence>
<organism evidence="3 4">
    <name type="scientific">Lachnospira eligens</name>
    <dbReference type="NCBI Taxonomy" id="39485"/>
    <lineage>
        <taxon>Bacteria</taxon>
        <taxon>Bacillati</taxon>
        <taxon>Bacillota</taxon>
        <taxon>Clostridia</taxon>
        <taxon>Lachnospirales</taxon>
        <taxon>Lachnospiraceae</taxon>
        <taxon>Lachnospira</taxon>
    </lineage>
</organism>
<keyword evidence="1" id="KW-0812">Transmembrane</keyword>
<name>A0A174Z094_9FIRM</name>
<feature type="transmembrane region" description="Helical" evidence="1">
    <location>
        <begin position="96"/>
        <end position="116"/>
    </location>
</feature>
<dbReference type="InterPro" id="IPR053150">
    <property type="entry name" value="Teicoplanin_resist-assoc"/>
</dbReference>
<dbReference type="Pfam" id="PF04892">
    <property type="entry name" value="VanZ"/>
    <property type="match status" value="1"/>
</dbReference>
<gene>
    <name evidence="3" type="ORF">ERS852490_01680</name>
</gene>
<feature type="domain" description="VanZ-like" evidence="2">
    <location>
        <begin position="15"/>
        <end position="144"/>
    </location>
</feature>
<dbReference type="AlphaFoldDB" id="A0A174Z094"/>
<proteinExistence type="predicted"/>
<feature type="transmembrane region" description="Helical" evidence="1">
    <location>
        <begin position="64"/>
        <end position="89"/>
    </location>
</feature>
<accession>A0A174Z094</accession>
<dbReference type="RefSeq" id="WP_055215721.1">
    <property type="nucleotide sequence ID" value="NZ_CZBU01000003.1"/>
</dbReference>
<protein>
    <submittedName>
        <fullName evidence="3">Predicted integral membrane protein</fullName>
    </submittedName>
</protein>
<evidence type="ECO:0000259" key="2">
    <source>
        <dbReference type="Pfam" id="PF04892"/>
    </source>
</evidence>
<dbReference type="InterPro" id="IPR006976">
    <property type="entry name" value="VanZ-like"/>
</dbReference>
<dbReference type="PANTHER" id="PTHR36834:SF1">
    <property type="entry name" value="INTEGRAL MEMBRANE PROTEIN"/>
    <property type="match status" value="1"/>
</dbReference>
<sequence>MKKKHYVMLIKWALFVIYMILLFYVVFFAEGMGRAEIASGYKYNLTLFTEIRRYWRYLGHFDSLGWIAFLNIIGNVLAFIPFGIFVPWLSNGRINVFATFAYGFALSLTIETVQLICKVGCFDVDDLVLNVLGALCGYAVYAIAYRIVKMFSKKDR</sequence>
<keyword evidence="1" id="KW-0472">Membrane</keyword>
<evidence type="ECO:0000313" key="3">
    <source>
        <dbReference type="EMBL" id="CUQ77596.1"/>
    </source>
</evidence>
<keyword evidence="1" id="KW-1133">Transmembrane helix</keyword>
<feature type="transmembrane region" description="Helical" evidence="1">
    <location>
        <begin position="12"/>
        <end position="29"/>
    </location>
</feature>
<dbReference type="Proteomes" id="UP000095621">
    <property type="component" value="Unassembled WGS sequence"/>
</dbReference>